<evidence type="ECO:0000313" key="8">
    <source>
        <dbReference type="EMBL" id="VDO68274.1"/>
    </source>
</evidence>
<evidence type="ECO:0000313" key="9">
    <source>
        <dbReference type="Proteomes" id="UP000267606"/>
    </source>
</evidence>
<keyword evidence="5" id="KW-1015">Disulfide bond</keyword>
<dbReference type="PANTHER" id="PTHR47633:SF16">
    <property type="entry name" value="CAVP-TARGET PROTEIN-LIKE"/>
    <property type="match status" value="1"/>
</dbReference>
<evidence type="ECO:0000256" key="4">
    <source>
        <dbReference type="ARBA" id="ARBA00022737"/>
    </source>
</evidence>
<dbReference type="CDD" id="cd00096">
    <property type="entry name" value="Ig"/>
    <property type="match status" value="1"/>
</dbReference>
<protein>
    <submittedName>
        <fullName evidence="10">Ig-like domain-containing protein</fullName>
    </submittedName>
</protein>
<dbReference type="InterPro" id="IPR007110">
    <property type="entry name" value="Ig-like_dom"/>
</dbReference>
<dbReference type="SMART" id="SM00409">
    <property type="entry name" value="IG"/>
    <property type="match status" value="2"/>
</dbReference>
<sequence length="161" mass="18132">MKDGVKLEQDNRIITEYREDGTVVLKIKNAKKEDSGEYRCDAVNKHGTAWTAGPIRIVTESELPKEGEAPDFTEPIKPVTVFVGETAILEGKVTGKPEPEIKWFKDENMLKENSNIKMEKLPDGTQRFIVKRAVVEDAGEYRCIASNKYGDVWSDVTLTVQ</sequence>
<proteinExistence type="inferred from homology"/>
<feature type="domain" description="Ig-like" evidence="7">
    <location>
        <begin position="70"/>
        <end position="159"/>
    </location>
</feature>
<dbReference type="Pfam" id="PF07679">
    <property type="entry name" value="I-set"/>
    <property type="match status" value="2"/>
</dbReference>
<dbReference type="EMBL" id="UZAJ01013850">
    <property type="protein sequence ID" value="VDO68274.1"/>
    <property type="molecule type" value="Genomic_DNA"/>
</dbReference>
<evidence type="ECO:0000259" key="7">
    <source>
        <dbReference type="PROSITE" id="PS50835"/>
    </source>
</evidence>
<dbReference type="InterPro" id="IPR003599">
    <property type="entry name" value="Ig_sub"/>
</dbReference>
<evidence type="ECO:0000256" key="3">
    <source>
        <dbReference type="ARBA" id="ARBA00022490"/>
    </source>
</evidence>
<dbReference type="InterPro" id="IPR036179">
    <property type="entry name" value="Ig-like_dom_sf"/>
</dbReference>
<keyword evidence="4" id="KW-0677">Repeat</keyword>
<dbReference type="InterPro" id="IPR013783">
    <property type="entry name" value="Ig-like_fold"/>
</dbReference>
<evidence type="ECO:0000256" key="1">
    <source>
        <dbReference type="ARBA" id="ARBA00004204"/>
    </source>
</evidence>
<gene>
    <name evidence="8" type="ORF">OFLC_LOCUS10415</name>
</gene>
<keyword evidence="3" id="KW-0963">Cytoplasm</keyword>
<dbReference type="FunFam" id="2.60.40.10:FF:000345">
    <property type="entry name" value="Muscle M-line assembly protein unc-89"/>
    <property type="match status" value="1"/>
</dbReference>
<accession>A0A183HSF3</accession>
<evidence type="ECO:0000313" key="10">
    <source>
        <dbReference type="WBParaSite" id="OFLC_0001041401-mRNA-1"/>
    </source>
</evidence>
<dbReference type="STRING" id="387005.A0A183HSF3"/>
<dbReference type="WBParaSite" id="OFLC_0001041401-mRNA-1">
    <property type="protein sequence ID" value="OFLC_0001041401-mRNA-1"/>
    <property type="gene ID" value="OFLC_0001041401"/>
</dbReference>
<comment type="similarity">
    <text evidence="2">Belongs to the protein kinase superfamily. CAMK Ser/Thr protein kinase family.</text>
</comment>
<dbReference type="Proteomes" id="UP000267606">
    <property type="component" value="Unassembled WGS sequence"/>
</dbReference>
<organism evidence="10">
    <name type="scientific">Onchocerca flexuosa</name>
    <dbReference type="NCBI Taxonomy" id="387005"/>
    <lineage>
        <taxon>Eukaryota</taxon>
        <taxon>Metazoa</taxon>
        <taxon>Ecdysozoa</taxon>
        <taxon>Nematoda</taxon>
        <taxon>Chromadorea</taxon>
        <taxon>Rhabditida</taxon>
        <taxon>Spirurina</taxon>
        <taxon>Spiruromorpha</taxon>
        <taxon>Filarioidea</taxon>
        <taxon>Onchocercidae</taxon>
        <taxon>Onchocerca</taxon>
    </lineage>
</organism>
<dbReference type="PROSITE" id="PS50835">
    <property type="entry name" value="IG_LIKE"/>
    <property type="match status" value="1"/>
</dbReference>
<evidence type="ECO:0000256" key="6">
    <source>
        <dbReference type="ARBA" id="ARBA00023319"/>
    </source>
</evidence>
<name>A0A183HSF3_9BILA</name>
<evidence type="ECO:0000256" key="5">
    <source>
        <dbReference type="ARBA" id="ARBA00023157"/>
    </source>
</evidence>
<comment type="subcellular location">
    <subcellularLocation>
        <location evidence="1">Cytoplasm</location>
        <location evidence="1">Myofibril</location>
        <location evidence="1">Sarcomere</location>
    </subcellularLocation>
</comment>
<dbReference type="SUPFAM" id="SSF48726">
    <property type="entry name" value="Immunoglobulin"/>
    <property type="match status" value="2"/>
</dbReference>
<dbReference type="Gene3D" id="2.60.40.10">
    <property type="entry name" value="Immunoglobulins"/>
    <property type="match status" value="2"/>
</dbReference>
<dbReference type="PANTHER" id="PTHR47633">
    <property type="entry name" value="IMMUNOGLOBULIN"/>
    <property type="match status" value="1"/>
</dbReference>
<dbReference type="AlphaFoldDB" id="A0A183HSF3"/>
<dbReference type="InterPro" id="IPR013098">
    <property type="entry name" value="Ig_I-set"/>
</dbReference>
<keyword evidence="9" id="KW-1185">Reference proteome</keyword>
<reference evidence="8 9" key="2">
    <citation type="submission" date="2018-11" db="EMBL/GenBank/DDBJ databases">
        <authorList>
            <consortium name="Pathogen Informatics"/>
        </authorList>
    </citation>
    <scope>NUCLEOTIDE SEQUENCE [LARGE SCALE GENOMIC DNA]</scope>
</reference>
<reference evidence="10" key="1">
    <citation type="submission" date="2016-06" db="UniProtKB">
        <authorList>
            <consortium name="WormBaseParasite"/>
        </authorList>
    </citation>
    <scope>IDENTIFICATION</scope>
</reference>
<dbReference type="InterPro" id="IPR003598">
    <property type="entry name" value="Ig_sub2"/>
</dbReference>
<keyword evidence="6" id="KW-0393">Immunoglobulin domain</keyword>
<dbReference type="GO" id="GO:0030017">
    <property type="term" value="C:sarcomere"/>
    <property type="evidence" value="ECO:0007669"/>
    <property type="project" value="UniProtKB-SubCell"/>
</dbReference>
<dbReference type="SMART" id="SM00408">
    <property type="entry name" value="IGc2"/>
    <property type="match status" value="1"/>
</dbReference>
<evidence type="ECO:0000256" key="2">
    <source>
        <dbReference type="ARBA" id="ARBA00006692"/>
    </source>
</evidence>